<evidence type="ECO:0000313" key="2">
    <source>
        <dbReference type="EMBL" id="THG98872.1"/>
    </source>
</evidence>
<proteinExistence type="predicted"/>
<feature type="compositionally biased region" description="Low complexity" evidence="1">
    <location>
        <begin position="269"/>
        <end position="282"/>
    </location>
</feature>
<keyword evidence="3" id="KW-1185">Reference proteome</keyword>
<name>A0A4V3XAP2_9APHY</name>
<accession>A0A4V3XAP2</accession>
<feature type="compositionally biased region" description="Basic residues" evidence="1">
    <location>
        <begin position="183"/>
        <end position="194"/>
    </location>
</feature>
<feature type="compositionally biased region" description="Basic residues" evidence="1">
    <location>
        <begin position="293"/>
        <end position="305"/>
    </location>
</feature>
<dbReference type="AlphaFoldDB" id="A0A4V3XAP2"/>
<evidence type="ECO:0000313" key="3">
    <source>
        <dbReference type="Proteomes" id="UP000309038"/>
    </source>
</evidence>
<feature type="compositionally biased region" description="Polar residues" evidence="1">
    <location>
        <begin position="251"/>
        <end position="268"/>
    </location>
</feature>
<dbReference type="InterPro" id="IPR021641">
    <property type="entry name" value="DUF3245"/>
</dbReference>
<feature type="compositionally biased region" description="Polar residues" evidence="1">
    <location>
        <begin position="325"/>
        <end position="335"/>
    </location>
</feature>
<evidence type="ECO:0000256" key="1">
    <source>
        <dbReference type="SAM" id="MobiDB-lite"/>
    </source>
</evidence>
<feature type="compositionally biased region" description="Basic residues" evidence="1">
    <location>
        <begin position="84"/>
        <end position="93"/>
    </location>
</feature>
<organism evidence="2 3">
    <name type="scientific">Hermanssonia centrifuga</name>
    <dbReference type="NCBI Taxonomy" id="98765"/>
    <lineage>
        <taxon>Eukaryota</taxon>
        <taxon>Fungi</taxon>
        <taxon>Dikarya</taxon>
        <taxon>Basidiomycota</taxon>
        <taxon>Agaricomycotina</taxon>
        <taxon>Agaricomycetes</taxon>
        <taxon>Polyporales</taxon>
        <taxon>Meruliaceae</taxon>
        <taxon>Hermanssonia</taxon>
    </lineage>
</organism>
<reference evidence="2 3" key="1">
    <citation type="submission" date="2019-02" db="EMBL/GenBank/DDBJ databases">
        <title>Genome sequencing of the rare red list fungi Phlebia centrifuga.</title>
        <authorList>
            <person name="Buettner E."/>
            <person name="Kellner H."/>
        </authorList>
    </citation>
    <scope>NUCLEOTIDE SEQUENCE [LARGE SCALE GENOMIC DNA]</scope>
    <source>
        <strain evidence="2 3">DSM 108282</strain>
    </source>
</reference>
<sequence length="360" mass="39626">MENGKDDDDIDVEALQAQVDLSMAYTQSLVSSWLEPNYGQSSSSMSRAQQDKEIEELLKRPARLGVGAPIPSSTNIHGFETMKLKGKLAGKKRAREDEVVPEVIPSDDEEESRARSFKKRARLDPFEKKQNKKKARPNAVVAPSPPSEVSREYADSPDIMEVDPPLAQPTRVVRTPAPPPTSNKKKKRKNKNKRAAAEEAAIMSASVRTATSPKRPPSPSNEPTHVIVIDDDSPGHSPPPDVCTHIPEPLSQESRTSNHAKAQAVTSALQNGLPLLNLTGPPSMVDGSPSNSSKKKRKRKKKKKTEHPGPQQEVIQVDDDPSREPSPTQESASYWQTFNPRYLFGRLRGVIASQFSDVTL</sequence>
<comment type="caution">
    <text evidence="2">The sequence shown here is derived from an EMBL/GenBank/DDBJ whole genome shotgun (WGS) entry which is preliminary data.</text>
</comment>
<protein>
    <submittedName>
        <fullName evidence="2">Uncharacterized protein</fullName>
    </submittedName>
</protein>
<dbReference type="EMBL" id="SGPJ01000101">
    <property type="protein sequence ID" value="THG98872.1"/>
    <property type="molecule type" value="Genomic_DNA"/>
</dbReference>
<feature type="region of interest" description="Disordered" evidence="1">
    <location>
        <begin position="83"/>
        <end position="335"/>
    </location>
</feature>
<dbReference type="Proteomes" id="UP000309038">
    <property type="component" value="Unassembled WGS sequence"/>
</dbReference>
<dbReference type="Pfam" id="PF11595">
    <property type="entry name" value="DUF3245"/>
    <property type="match status" value="1"/>
</dbReference>
<gene>
    <name evidence="2" type="ORF">EW026_g3397</name>
</gene>